<evidence type="ECO:0000256" key="1">
    <source>
        <dbReference type="ARBA" id="ARBA00022705"/>
    </source>
</evidence>
<dbReference type="InterPro" id="IPR036869">
    <property type="entry name" value="J_dom_sf"/>
</dbReference>
<reference evidence="3 4" key="1">
    <citation type="submission" date="2014-12" db="EMBL/GenBank/DDBJ databases">
        <title>Draft genome sequence of Terrisporobacter sp. 08-306576, isolated from the blood culture of a bacteremia patient.</title>
        <authorList>
            <person name="Lund L.C."/>
            <person name="Sydenham T.V."/>
            <person name="Hogh S.V."/>
            <person name="Skov M.N."/>
            <person name="Kemp M."/>
            <person name="Justesen U.S."/>
        </authorList>
    </citation>
    <scope>NUCLEOTIDE SEQUENCE [LARGE SCALE GENOMIC DNA]</scope>
    <source>
        <strain evidence="3 4">08-306576</strain>
    </source>
</reference>
<organism evidence="3 4">
    <name type="scientific">Terrisporobacter othiniensis</name>
    <dbReference type="NCBI Taxonomy" id="1577792"/>
    <lineage>
        <taxon>Bacteria</taxon>
        <taxon>Bacillati</taxon>
        <taxon>Bacillota</taxon>
        <taxon>Clostridia</taxon>
        <taxon>Peptostreptococcales</taxon>
        <taxon>Peptostreptococcaceae</taxon>
        <taxon>Terrisporobacter</taxon>
    </lineage>
</organism>
<evidence type="ECO:0000259" key="2">
    <source>
        <dbReference type="Pfam" id="PF00226"/>
    </source>
</evidence>
<dbReference type="AlphaFoldDB" id="A0A0B3VY58"/>
<gene>
    <name evidence="3" type="ORF">QX51_07370</name>
</gene>
<protein>
    <recommendedName>
        <fullName evidence="2">J domain-containing protein</fullName>
    </recommendedName>
</protein>
<dbReference type="Proteomes" id="UP000031189">
    <property type="component" value="Unassembled WGS sequence"/>
</dbReference>
<dbReference type="SUPFAM" id="SSF46565">
    <property type="entry name" value="Chaperone J-domain"/>
    <property type="match status" value="1"/>
</dbReference>
<dbReference type="Gene3D" id="1.10.287.110">
    <property type="entry name" value="DnaJ domain"/>
    <property type="match status" value="1"/>
</dbReference>
<dbReference type="RefSeq" id="WP_039679258.1">
    <property type="nucleotide sequence ID" value="NZ_JWHR01000068.1"/>
</dbReference>
<evidence type="ECO:0000313" key="3">
    <source>
        <dbReference type="EMBL" id="KHS57639.1"/>
    </source>
</evidence>
<dbReference type="InterPro" id="IPR001623">
    <property type="entry name" value="DnaJ_domain"/>
</dbReference>
<dbReference type="Pfam" id="PF00226">
    <property type="entry name" value="DnaJ"/>
    <property type="match status" value="1"/>
</dbReference>
<feature type="domain" description="J" evidence="2">
    <location>
        <begin position="167"/>
        <end position="206"/>
    </location>
</feature>
<accession>A0A0B3VY58</accession>
<dbReference type="GO" id="GO:0006260">
    <property type="term" value="P:DNA replication"/>
    <property type="evidence" value="ECO:0007669"/>
    <property type="project" value="UniProtKB-KW"/>
</dbReference>
<name>A0A0B3VY58_9FIRM</name>
<sequence length="211" mass="25365">MFCKIRKGKWGYSIYACDRKRVNGKVVSNDIKVDSYAWHSLYEDNEEINGLIDDIPVILMRSITGKCIRDEDLNLDFDDVVEKLIKVKKEYYPTYKAMMLKIRDDIKKEEENKLLEYENFKNEYSSLHYKELMEKYQEGYDRGLLDGIKVEDKFFNRSSDKKLEMNDSEKKLLKKLYKRMAMQYHPDRNTNNKECTEMMILINKLKEQWGI</sequence>
<keyword evidence="1" id="KW-0235">DNA replication</keyword>
<keyword evidence="4" id="KW-1185">Reference proteome</keyword>
<comment type="caution">
    <text evidence="3">The sequence shown here is derived from an EMBL/GenBank/DDBJ whole genome shotgun (WGS) entry which is preliminary data.</text>
</comment>
<dbReference type="CDD" id="cd06257">
    <property type="entry name" value="DnaJ"/>
    <property type="match status" value="1"/>
</dbReference>
<dbReference type="STRING" id="1577792.QX51_07370"/>
<evidence type="ECO:0000313" key="4">
    <source>
        <dbReference type="Proteomes" id="UP000031189"/>
    </source>
</evidence>
<proteinExistence type="predicted"/>
<dbReference type="EMBL" id="JWHR01000068">
    <property type="protein sequence ID" value="KHS57639.1"/>
    <property type="molecule type" value="Genomic_DNA"/>
</dbReference>